<dbReference type="STRING" id="1123237.Salmuc_03389"/>
<gene>
    <name evidence="1" type="ORF">Salmuc_03389</name>
</gene>
<protein>
    <submittedName>
        <fullName evidence="1">Uncharacterized protein</fullName>
    </submittedName>
</protein>
<organism evidence="1 2">
    <name type="scientific">Salipiger mucosus DSM 16094</name>
    <dbReference type="NCBI Taxonomy" id="1123237"/>
    <lineage>
        <taxon>Bacteria</taxon>
        <taxon>Pseudomonadati</taxon>
        <taxon>Pseudomonadota</taxon>
        <taxon>Alphaproteobacteria</taxon>
        <taxon>Rhodobacterales</taxon>
        <taxon>Roseobacteraceae</taxon>
        <taxon>Salipiger</taxon>
    </lineage>
</organism>
<dbReference type="EMBL" id="APVH01000042">
    <property type="protein sequence ID" value="EPX78067.1"/>
    <property type="molecule type" value="Genomic_DNA"/>
</dbReference>
<sequence length="998" mass="109780">MYDVVNQQRIDQELGRIFRGVTKDPRISRWVKKRAVPFLKSRPSDVIEIQSGSPLARGVPDWAAKKLSEGESVHTFALSHGSEDQLSHIRDMFESLLDEEANQSGTRADSASKILNSLSHYDVRGAYELADDLFETMARHNIRHAGRSRNAVFAQAREDEEPVRIDTESGLVWRQVVPRGLKTVAVALKNCIGGRGYANSVKNGHSEVWCLVNDVTDSDFDAQRDILMVAQTDLRSASIKEAKGPGNKPMLQYDYELQEFADAKGVRKQRQPGVGRQVLHRETVELTKRKLAQVGEYELFVSKSENEKIPYAVDADLIDSWEISIARETGNGRLDVTKAGSYWKHHENGSEAIQIYPAWLSTASDQVSTYDKLAAFCEGMEAQVTNLVAVSAATVGNLHARDAVRKSRNGFLSDDLGQLVASPAGQIRNFMDTFVYEDGDENVDVAVSEDGIVLVRDHRSDPDTTGDGEFILSGANRITAAARQCDPDVAVSRANWRRLISEQPVDQTALTPVITRQDIQLESFSSLEHIDFSGEITRLSMQGYGDLRPVGFAIRKDQANAFREKIVSRSPEIEGIGASLVAADVPGEGKLIFLKTENGQVEPLASLRRRGPIQQIVGYGFDVFREASILSGMQSMNRDVQGAAASIAVLRELDRMRDSTDYVPFQSTSSSTYDNDWFPQNLVRNGRLVPEALKNVGSEEAPIIRLDGPTRFVGISPGDDGSLEGGRVAWIAGKRPRGEITLQNVFPGGAEHLAQTLEDRTWRVATSRSHSVDNSIEADGYRVANGILLEIGHDHVDGLESNGFTVARVPTTSGDDRHWTIQHENTPSVASISASGMDEPKIDGKTRANILFRGGLPLDDALRDYMISVVNEADMALDDMDRQMLGVETSDDGTYESREDASLEDCYAISETHYAGRVIPDPEGHPGSVRGYHVSACWSLVNRQTGELEGVMAKDGFRSDSSTLDLLSGAATLRERLDQGAVHLHPYEVAEEAALLNS</sequence>
<dbReference type="Proteomes" id="UP000015347">
    <property type="component" value="Unassembled WGS sequence"/>
</dbReference>
<accession>S9QDU0</accession>
<proteinExistence type="predicted"/>
<evidence type="ECO:0000313" key="1">
    <source>
        <dbReference type="EMBL" id="EPX78067.1"/>
    </source>
</evidence>
<evidence type="ECO:0000313" key="2">
    <source>
        <dbReference type="Proteomes" id="UP000015347"/>
    </source>
</evidence>
<dbReference type="AlphaFoldDB" id="S9QDU0"/>
<name>S9QDU0_9RHOB</name>
<dbReference type="HOGENOM" id="CLU_300135_0_0_5"/>
<dbReference type="RefSeq" id="WP_020041727.1">
    <property type="nucleotide sequence ID" value="NZ_KE557281.1"/>
</dbReference>
<comment type="caution">
    <text evidence="1">The sequence shown here is derived from an EMBL/GenBank/DDBJ whole genome shotgun (WGS) entry which is preliminary data.</text>
</comment>
<keyword evidence="2" id="KW-1185">Reference proteome</keyword>
<reference evidence="2" key="1">
    <citation type="journal article" date="2014" name="Stand. Genomic Sci.">
        <title>Genome sequence of the exopolysaccharide-producing Salipiger mucosus type strain (DSM 16094(T)), a moderately halophilic member of the Roseobacter clade.</title>
        <authorList>
            <person name="Riedel T."/>
            <person name="Spring S."/>
            <person name="Fiebig A."/>
            <person name="Petersen J."/>
            <person name="Kyrpides N.C."/>
            <person name="Goker M."/>
            <person name="Klenk H.P."/>
        </authorList>
    </citation>
    <scope>NUCLEOTIDE SEQUENCE [LARGE SCALE GENOMIC DNA]</scope>
    <source>
        <strain evidence="2">DSM 16094</strain>
    </source>
</reference>